<gene>
    <name evidence="2" type="ORF">EG328_008625</name>
</gene>
<name>A0A8H3YN58_VENIN</name>
<dbReference type="EMBL" id="WNWS01000495">
    <property type="protein sequence ID" value="KAE9966774.1"/>
    <property type="molecule type" value="Genomic_DNA"/>
</dbReference>
<protein>
    <submittedName>
        <fullName evidence="2">Uncharacterized protein</fullName>
    </submittedName>
</protein>
<evidence type="ECO:0000256" key="1">
    <source>
        <dbReference type="SAM" id="Phobius"/>
    </source>
</evidence>
<evidence type="ECO:0000313" key="3">
    <source>
        <dbReference type="Proteomes" id="UP000447873"/>
    </source>
</evidence>
<accession>A0A8H3YN58</accession>
<organism evidence="2 3">
    <name type="scientific">Venturia inaequalis</name>
    <name type="common">Apple scab fungus</name>
    <dbReference type="NCBI Taxonomy" id="5025"/>
    <lineage>
        <taxon>Eukaryota</taxon>
        <taxon>Fungi</taxon>
        <taxon>Dikarya</taxon>
        <taxon>Ascomycota</taxon>
        <taxon>Pezizomycotina</taxon>
        <taxon>Dothideomycetes</taxon>
        <taxon>Pleosporomycetidae</taxon>
        <taxon>Venturiales</taxon>
        <taxon>Venturiaceae</taxon>
        <taxon>Venturia</taxon>
    </lineage>
</organism>
<comment type="caution">
    <text evidence="2">The sequence shown here is derived from an EMBL/GenBank/DDBJ whole genome shotgun (WGS) entry which is preliminary data.</text>
</comment>
<keyword evidence="1" id="KW-0812">Transmembrane</keyword>
<dbReference type="Proteomes" id="UP000447873">
    <property type="component" value="Unassembled WGS sequence"/>
</dbReference>
<evidence type="ECO:0000313" key="2">
    <source>
        <dbReference type="EMBL" id="KAE9966774.1"/>
    </source>
</evidence>
<sequence>MNHQHGLVMMQQSSHLGLRQASPLPRLPHQNIDPENLGERRRNHDYQYPNCCLGSLVVFSIALAILAAVFMDPAPELSTPLQALQSRSLLDNHDLYHLQAHAKALRAPLSNFHMEANMPLYRFYIFSIQRRNKKILHGIDNVTLCVEELVNISAQETKNQVNLGDKFEQKIEECSKVVGTVASLAKHGVGAYEQAIIFIDHEFGNCEKITRNSEDHFFTQGQAQARGVDASKGWCPFLQHSRIQWTSDKILLLSKLRRLSRFGIALQAMRPKRIEDLTPELIWEEVNDRAALCRSFGVVQGNGTVGSRWVLAADSEGGDVYLNWFNRVKMTGL</sequence>
<reference evidence="2 3" key="1">
    <citation type="submission" date="2018-12" db="EMBL/GenBank/DDBJ databases">
        <title>Venturia inaequalis Genome Resource.</title>
        <authorList>
            <person name="Lichtner F.J."/>
        </authorList>
    </citation>
    <scope>NUCLEOTIDE SEQUENCE [LARGE SCALE GENOMIC DNA]</scope>
    <source>
        <strain evidence="2 3">120213</strain>
    </source>
</reference>
<dbReference type="AlphaFoldDB" id="A0A8H3YN58"/>
<keyword evidence="1" id="KW-1133">Transmembrane helix</keyword>
<feature type="transmembrane region" description="Helical" evidence="1">
    <location>
        <begin position="50"/>
        <end position="71"/>
    </location>
</feature>
<proteinExistence type="predicted"/>
<keyword evidence="1" id="KW-0472">Membrane</keyword>